<dbReference type="Proteomes" id="UP000571017">
    <property type="component" value="Unassembled WGS sequence"/>
</dbReference>
<gene>
    <name evidence="2" type="ORF">H0266_15235</name>
</gene>
<protein>
    <submittedName>
        <fullName evidence="2">DUF2812 domain-containing protein</fullName>
    </submittedName>
</protein>
<dbReference type="AlphaFoldDB" id="A0A838CWB1"/>
<comment type="caution">
    <text evidence="2">The sequence shown here is derived from an EMBL/GenBank/DDBJ whole genome shotgun (WGS) entry which is preliminary data.</text>
</comment>
<dbReference type="EMBL" id="JACEFG010000003">
    <property type="protein sequence ID" value="MBA2176250.1"/>
    <property type="molecule type" value="Genomic_DNA"/>
</dbReference>
<sequence>MKKRIFRLFFAWQDQAEEKWLTEMAEQGFHFSKYKFGLYTFKKAEAADYVYKLDYKGSSDQDLEEYVTFFEDAGWEHVDRFHGWHYFRKVKNGSEEEPVIYSDRHSESQKYKSLVNFLIPIFLMTVAIFLTIIVPNRPNASMIEVMKWLYIVLISMYVFAIVRVRLKVRKLQK</sequence>
<proteinExistence type="predicted"/>
<feature type="transmembrane region" description="Helical" evidence="1">
    <location>
        <begin position="148"/>
        <end position="166"/>
    </location>
</feature>
<keyword evidence="1" id="KW-0472">Membrane</keyword>
<reference evidence="2 3" key="1">
    <citation type="journal article" date="2004" name="Extremophiles">
        <title>Halobacillus locisalis sp. nov., a halophilic bacterium isolated from a marine solar saltern of the Yellow Sea in Korea.</title>
        <authorList>
            <person name="Yoon J.H."/>
            <person name="Kang K.H."/>
            <person name="Oh T.K."/>
            <person name="Park Y.H."/>
        </authorList>
    </citation>
    <scope>NUCLEOTIDE SEQUENCE [LARGE SCALE GENOMIC DNA]</scope>
    <source>
        <strain evidence="2 3">KCTC 3788</strain>
    </source>
</reference>
<evidence type="ECO:0000313" key="3">
    <source>
        <dbReference type="Proteomes" id="UP000571017"/>
    </source>
</evidence>
<keyword evidence="3" id="KW-1185">Reference proteome</keyword>
<dbReference type="Pfam" id="PF11193">
    <property type="entry name" value="DUF2812"/>
    <property type="match status" value="1"/>
</dbReference>
<dbReference type="RefSeq" id="WP_181473282.1">
    <property type="nucleotide sequence ID" value="NZ_JACEFG010000003.1"/>
</dbReference>
<organism evidence="2 3">
    <name type="scientific">Halobacillus locisalis</name>
    <dbReference type="NCBI Taxonomy" id="220753"/>
    <lineage>
        <taxon>Bacteria</taxon>
        <taxon>Bacillati</taxon>
        <taxon>Bacillota</taxon>
        <taxon>Bacilli</taxon>
        <taxon>Bacillales</taxon>
        <taxon>Bacillaceae</taxon>
        <taxon>Halobacillus</taxon>
    </lineage>
</organism>
<evidence type="ECO:0000256" key="1">
    <source>
        <dbReference type="SAM" id="Phobius"/>
    </source>
</evidence>
<feature type="transmembrane region" description="Helical" evidence="1">
    <location>
        <begin position="114"/>
        <end position="136"/>
    </location>
</feature>
<keyword evidence="1" id="KW-1133">Transmembrane helix</keyword>
<evidence type="ECO:0000313" key="2">
    <source>
        <dbReference type="EMBL" id="MBA2176250.1"/>
    </source>
</evidence>
<name>A0A838CWB1_9BACI</name>
<dbReference type="InterPro" id="IPR021359">
    <property type="entry name" value="DUF2812"/>
</dbReference>
<accession>A0A838CWB1</accession>
<keyword evidence="1" id="KW-0812">Transmembrane</keyword>